<dbReference type="AlphaFoldDB" id="A0AAV0HAN0"/>
<gene>
    <name evidence="2" type="ORF">LITE_LOCUS3193</name>
</gene>
<proteinExistence type="predicted"/>
<keyword evidence="3" id="KW-1185">Reference proteome</keyword>
<feature type="compositionally biased region" description="Basic and acidic residues" evidence="1">
    <location>
        <begin position="1"/>
        <end position="11"/>
    </location>
</feature>
<feature type="region of interest" description="Disordered" evidence="1">
    <location>
        <begin position="1"/>
        <end position="23"/>
    </location>
</feature>
<feature type="compositionally biased region" description="Gly residues" evidence="1">
    <location>
        <begin position="55"/>
        <end position="69"/>
    </location>
</feature>
<feature type="region of interest" description="Disordered" evidence="1">
    <location>
        <begin position="39"/>
        <end position="100"/>
    </location>
</feature>
<protein>
    <submittedName>
        <fullName evidence="2">Uncharacterized protein</fullName>
    </submittedName>
</protein>
<evidence type="ECO:0000256" key="1">
    <source>
        <dbReference type="SAM" id="MobiDB-lite"/>
    </source>
</evidence>
<reference evidence="2" key="1">
    <citation type="submission" date="2022-08" db="EMBL/GenBank/DDBJ databases">
        <authorList>
            <person name="Gutierrez-Valencia J."/>
        </authorList>
    </citation>
    <scope>NUCLEOTIDE SEQUENCE</scope>
</reference>
<feature type="non-terminal residue" evidence="2">
    <location>
        <position position="1"/>
    </location>
</feature>
<sequence>YRICDRADSTNKECAGGRRSTSSCYSRFRCPLRVRPQAPTRLAERVEREEDGDNRGGAGQIRGPSSGGDRGGERGAAVRVHPGKRPTLSVHSPPAVHRPACDEHRHHHSVVWSRGVRVFRHHALDLRLGFRLPHPLVHLLHVARHLFLNILSW</sequence>
<dbReference type="Proteomes" id="UP001154282">
    <property type="component" value="Unassembled WGS sequence"/>
</dbReference>
<accession>A0AAV0HAN0</accession>
<evidence type="ECO:0000313" key="3">
    <source>
        <dbReference type="Proteomes" id="UP001154282"/>
    </source>
</evidence>
<evidence type="ECO:0000313" key="2">
    <source>
        <dbReference type="EMBL" id="CAI0381534.1"/>
    </source>
</evidence>
<name>A0AAV0HAN0_9ROSI</name>
<organism evidence="2 3">
    <name type="scientific">Linum tenue</name>
    <dbReference type="NCBI Taxonomy" id="586396"/>
    <lineage>
        <taxon>Eukaryota</taxon>
        <taxon>Viridiplantae</taxon>
        <taxon>Streptophyta</taxon>
        <taxon>Embryophyta</taxon>
        <taxon>Tracheophyta</taxon>
        <taxon>Spermatophyta</taxon>
        <taxon>Magnoliopsida</taxon>
        <taxon>eudicotyledons</taxon>
        <taxon>Gunneridae</taxon>
        <taxon>Pentapetalae</taxon>
        <taxon>rosids</taxon>
        <taxon>fabids</taxon>
        <taxon>Malpighiales</taxon>
        <taxon>Linaceae</taxon>
        <taxon>Linum</taxon>
    </lineage>
</organism>
<comment type="caution">
    <text evidence="2">The sequence shown here is derived from an EMBL/GenBank/DDBJ whole genome shotgun (WGS) entry which is preliminary data.</text>
</comment>
<dbReference type="EMBL" id="CAMGYJ010000002">
    <property type="protein sequence ID" value="CAI0381534.1"/>
    <property type="molecule type" value="Genomic_DNA"/>
</dbReference>